<sequence>MRDSRSLLAFIFTVSIISHCPIVSALNWQQQQQQQQTQQQLGQSHGNSNAEGSSSQLSQAYSRFFSWLHQAGSSSESVKKVTGVPGEPQALLLRTNVSSQYHQQQQEKEEKRAGDRKIKKRFTFAKKKEKNSQKDGKSGKLFGFLEIWGPSVGKSFSEHSTRTFEEELEGLGSQQERIDRISQVLKV</sequence>
<dbReference type="EMBL" id="CDMZ01004655">
    <property type="protein sequence ID" value="CEM50423.1"/>
    <property type="molecule type" value="Genomic_DNA"/>
</dbReference>
<organism evidence="2">
    <name type="scientific">Chromera velia CCMP2878</name>
    <dbReference type="NCBI Taxonomy" id="1169474"/>
    <lineage>
        <taxon>Eukaryota</taxon>
        <taxon>Sar</taxon>
        <taxon>Alveolata</taxon>
        <taxon>Colpodellida</taxon>
        <taxon>Chromeraceae</taxon>
        <taxon>Chromera</taxon>
    </lineage>
</organism>
<feature type="region of interest" description="Disordered" evidence="1">
    <location>
        <begin position="95"/>
        <end position="118"/>
    </location>
</feature>
<evidence type="ECO:0000313" key="2">
    <source>
        <dbReference type="EMBL" id="CEM50423.1"/>
    </source>
</evidence>
<feature type="non-terminal residue" evidence="2">
    <location>
        <position position="187"/>
    </location>
</feature>
<proteinExistence type="predicted"/>
<accession>A0A0G4I0R5</accession>
<gene>
    <name evidence="2" type="ORF">Cvel_34434</name>
</gene>
<feature type="compositionally biased region" description="Basic and acidic residues" evidence="1">
    <location>
        <begin position="105"/>
        <end position="116"/>
    </location>
</feature>
<reference evidence="2" key="1">
    <citation type="submission" date="2014-11" db="EMBL/GenBank/DDBJ databases">
        <authorList>
            <person name="Otto D Thomas"/>
            <person name="Naeem Raeece"/>
        </authorList>
    </citation>
    <scope>NUCLEOTIDE SEQUENCE</scope>
</reference>
<dbReference type="AlphaFoldDB" id="A0A0G4I0R5"/>
<protein>
    <submittedName>
        <fullName evidence="2">Uncharacterized protein</fullName>
    </submittedName>
</protein>
<evidence type="ECO:0000256" key="1">
    <source>
        <dbReference type="SAM" id="MobiDB-lite"/>
    </source>
</evidence>
<name>A0A0G4I0R5_9ALVE</name>